<protein>
    <recommendedName>
        <fullName evidence="4">N-acetyltransferase domain-containing protein</fullName>
    </recommendedName>
</protein>
<evidence type="ECO:0000313" key="5">
    <source>
        <dbReference type="EMBL" id="CAI6330918.1"/>
    </source>
</evidence>
<feature type="domain" description="N-acetyltransferase" evidence="4">
    <location>
        <begin position="6"/>
        <end position="172"/>
    </location>
</feature>
<evidence type="ECO:0000313" key="6">
    <source>
        <dbReference type="Proteomes" id="UP001152607"/>
    </source>
</evidence>
<evidence type="ECO:0000259" key="4">
    <source>
        <dbReference type="PROSITE" id="PS51186"/>
    </source>
</evidence>
<dbReference type="PANTHER" id="PTHR10545">
    <property type="entry name" value="DIAMINE N-ACETYLTRANSFERASE"/>
    <property type="match status" value="1"/>
</dbReference>
<dbReference type="Proteomes" id="UP001152607">
    <property type="component" value="Unassembled WGS sequence"/>
</dbReference>
<evidence type="ECO:0000256" key="3">
    <source>
        <dbReference type="ARBA" id="ARBA00023315"/>
    </source>
</evidence>
<evidence type="ECO:0000256" key="1">
    <source>
        <dbReference type="ARBA" id="ARBA00008694"/>
    </source>
</evidence>
<dbReference type="EMBL" id="CAOQHR010000002">
    <property type="protein sequence ID" value="CAI6330918.1"/>
    <property type="molecule type" value="Genomic_DNA"/>
</dbReference>
<name>A0A9W4XSM2_9PLEO</name>
<dbReference type="FunFam" id="3.40.630.30:FF:000064">
    <property type="entry name" value="GNAT family acetyltransferase"/>
    <property type="match status" value="1"/>
</dbReference>
<dbReference type="CDD" id="cd04301">
    <property type="entry name" value="NAT_SF"/>
    <property type="match status" value="1"/>
</dbReference>
<dbReference type="Pfam" id="PF00583">
    <property type="entry name" value="Acetyltransf_1"/>
    <property type="match status" value="1"/>
</dbReference>
<keyword evidence="2" id="KW-0808">Transferase</keyword>
<comment type="caution">
    <text evidence="5">The sequence shown here is derived from an EMBL/GenBank/DDBJ whole genome shotgun (WGS) entry which is preliminary data.</text>
</comment>
<dbReference type="AlphaFoldDB" id="A0A9W4XSM2"/>
<proteinExistence type="inferred from homology"/>
<dbReference type="InterPro" id="IPR000182">
    <property type="entry name" value="GNAT_dom"/>
</dbReference>
<reference evidence="5" key="1">
    <citation type="submission" date="2023-01" db="EMBL/GenBank/DDBJ databases">
        <authorList>
            <person name="Van Ghelder C."/>
            <person name="Rancurel C."/>
        </authorList>
    </citation>
    <scope>NUCLEOTIDE SEQUENCE</scope>
    <source>
        <strain evidence="5">CNCM I-4278</strain>
    </source>
</reference>
<dbReference type="OrthoDB" id="7305308at2759"/>
<dbReference type="PANTHER" id="PTHR10545:SF29">
    <property type="entry name" value="GH14572P-RELATED"/>
    <property type="match status" value="1"/>
</dbReference>
<dbReference type="InterPro" id="IPR051016">
    <property type="entry name" value="Diverse_Substrate_AcTransf"/>
</dbReference>
<keyword evidence="3" id="KW-0012">Acyltransferase</keyword>
<sequence>MASDDATIRHATRDDVDTIFSLIHELAAYEKSTSDVAATPEILSRTLAHYDPTTDSFSQGYARTFLLVAPDSSNTVVGMALYFYNFSTWTGIPGVYLEDLFVKPEYRGKGYGKALIKACAKESIRLGGSRMDWTCLAWNEPSLKFYESLGAKRKDDWVGLRAEGEALKRLAES</sequence>
<gene>
    <name evidence="5" type="ORF">PDIGIT_LOCUS4337</name>
</gene>
<organism evidence="5 6">
    <name type="scientific">Periconia digitata</name>
    <dbReference type="NCBI Taxonomy" id="1303443"/>
    <lineage>
        <taxon>Eukaryota</taxon>
        <taxon>Fungi</taxon>
        <taxon>Dikarya</taxon>
        <taxon>Ascomycota</taxon>
        <taxon>Pezizomycotina</taxon>
        <taxon>Dothideomycetes</taxon>
        <taxon>Pleosporomycetidae</taxon>
        <taxon>Pleosporales</taxon>
        <taxon>Massarineae</taxon>
        <taxon>Periconiaceae</taxon>
        <taxon>Periconia</taxon>
    </lineage>
</organism>
<comment type="similarity">
    <text evidence="1">Belongs to the acetyltransferase family.</text>
</comment>
<keyword evidence="6" id="KW-1185">Reference proteome</keyword>
<accession>A0A9W4XSM2</accession>
<dbReference type="SUPFAM" id="SSF55729">
    <property type="entry name" value="Acyl-CoA N-acyltransferases (Nat)"/>
    <property type="match status" value="1"/>
</dbReference>
<dbReference type="InterPro" id="IPR016181">
    <property type="entry name" value="Acyl_CoA_acyltransferase"/>
</dbReference>
<dbReference type="PROSITE" id="PS51186">
    <property type="entry name" value="GNAT"/>
    <property type="match status" value="1"/>
</dbReference>
<dbReference type="GO" id="GO:0008080">
    <property type="term" value="F:N-acetyltransferase activity"/>
    <property type="evidence" value="ECO:0007669"/>
    <property type="project" value="UniProtKB-ARBA"/>
</dbReference>
<evidence type="ECO:0000256" key="2">
    <source>
        <dbReference type="ARBA" id="ARBA00022679"/>
    </source>
</evidence>
<dbReference type="Gene3D" id="3.40.630.30">
    <property type="match status" value="1"/>
</dbReference>